<dbReference type="RefSeq" id="XP_033458638.1">
    <property type="nucleotide sequence ID" value="XM_033601586.1"/>
</dbReference>
<name>A0A6J3M3V6_9PEZI</name>
<feature type="compositionally biased region" description="Basic and acidic residues" evidence="1">
    <location>
        <begin position="94"/>
        <end position="126"/>
    </location>
</feature>
<evidence type="ECO:0000313" key="3">
    <source>
        <dbReference type="RefSeq" id="XP_033458638.1"/>
    </source>
</evidence>
<reference evidence="3" key="3">
    <citation type="submission" date="2025-08" db="UniProtKB">
        <authorList>
            <consortium name="RefSeq"/>
        </authorList>
    </citation>
    <scope>IDENTIFICATION</scope>
    <source>
        <strain evidence="3">CBS 342.82</strain>
    </source>
</reference>
<dbReference type="AlphaFoldDB" id="A0A6J3M3V6"/>
<sequence>MASFQTAGYPIPPAGFQTGYDYRTPPATPQYAGGHYYSPRHTTYATPPPKGHARRATGDGTYAYTSTNTTPRKVYTYTSPEYAYYSSAPPKTARRPDYVSDSERVRESTHAYRVPTDKYGGHEREYYSSYTQYPSRPRHGDDPFHGRSDEYLPRYEQHEPRPPPYYRYQSYRESPTDHRYHDQERVYEPAAQPSDPRPRRASFGAHHAAKPTQPRQPQRPRTATKEKREATAADAARHNIPAGYSIKFWDPSEEPILLLGSVFDADSLGKWIYDWSAFFYGAQSPLAEEAGDLWVLLINLSHKIKIAEEVMNRVRSQASRDLLDEFLDSGERIWQRFNKLLKICESYMWKASKKDHEGKRQMGKSSGLAFVEAMFDRDCELRTTEKLMQHIRTWLVRYDANCLPITRDPSA</sequence>
<evidence type="ECO:0000313" key="2">
    <source>
        <dbReference type="Proteomes" id="UP000504637"/>
    </source>
</evidence>
<feature type="compositionally biased region" description="Low complexity" evidence="1">
    <location>
        <begin position="210"/>
        <end position="221"/>
    </location>
</feature>
<organism evidence="3">
    <name type="scientific">Dissoconium aciculare CBS 342.82</name>
    <dbReference type="NCBI Taxonomy" id="1314786"/>
    <lineage>
        <taxon>Eukaryota</taxon>
        <taxon>Fungi</taxon>
        <taxon>Dikarya</taxon>
        <taxon>Ascomycota</taxon>
        <taxon>Pezizomycotina</taxon>
        <taxon>Dothideomycetes</taxon>
        <taxon>Dothideomycetidae</taxon>
        <taxon>Mycosphaerellales</taxon>
        <taxon>Dissoconiaceae</taxon>
        <taxon>Dissoconium</taxon>
    </lineage>
</organism>
<reference evidence="3" key="2">
    <citation type="submission" date="2020-04" db="EMBL/GenBank/DDBJ databases">
        <authorList>
            <consortium name="NCBI Genome Project"/>
        </authorList>
    </citation>
    <scope>NUCLEOTIDE SEQUENCE</scope>
    <source>
        <strain evidence="3">CBS 342.82</strain>
    </source>
</reference>
<protein>
    <recommendedName>
        <fullName evidence="4">Vegetative cell wall protein gp1</fullName>
    </recommendedName>
</protein>
<evidence type="ECO:0008006" key="4">
    <source>
        <dbReference type="Google" id="ProtNLM"/>
    </source>
</evidence>
<reference evidence="3" key="1">
    <citation type="submission" date="2020-01" db="EMBL/GenBank/DDBJ databases">
        <authorList>
            <consortium name="DOE Joint Genome Institute"/>
            <person name="Haridas S."/>
            <person name="Albert R."/>
            <person name="Binder M."/>
            <person name="Bloem J."/>
            <person name="Labutti K."/>
            <person name="Salamov A."/>
            <person name="Andreopoulos B."/>
            <person name="Baker S.E."/>
            <person name="Barry K."/>
            <person name="Bills G."/>
            <person name="Bluhm B.H."/>
            <person name="Cannon C."/>
            <person name="Castanera R."/>
            <person name="Culley D.E."/>
            <person name="Daum C."/>
            <person name="Ezra D."/>
            <person name="Gonzalez J.B."/>
            <person name="Henrissat B."/>
            <person name="Kuo A."/>
            <person name="Liang C."/>
            <person name="Lipzen A."/>
            <person name="Lutzoni F."/>
            <person name="Magnuson J."/>
            <person name="Mondo S."/>
            <person name="Nolan M."/>
            <person name="Ohm R."/>
            <person name="Pangilinan J."/>
            <person name="Park H.-J."/>
            <person name="Ramirez L."/>
            <person name="Alfaro M."/>
            <person name="Sun H."/>
            <person name="Tritt A."/>
            <person name="Yoshinaga Y."/>
            <person name="Zwiers L.-H."/>
            <person name="Turgeon B.G."/>
            <person name="Goodwin S.B."/>
            <person name="Spatafora J.W."/>
            <person name="Crous P.W."/>
            <person name="Grigoriev I.V."/>
        </authorList>
    </citation>
    <scope>NUCLEOTIDE SEQUENCE</scope>
    <source>
        <strain evidence="3">CBS 342.82</strain>
    </source>
</reference>
<dbReference type="Proteomes" id="UP000504637">
    <property type="component" value="Unplaced"/>
</dbReference>
<evidence type="ECO:0000256" key="1">
    <source>
        <dbReference type="SAM" id="MobiDB-lite"/>
    </source>
</evidence>
<feature type="region of interest" description="Disordered" evidence="1">
    <location>
        <begin position="86"/>
        <end position="236"/>
    </location>
</feature>
<gene>
    <name evidence="3" type="ORF">K489DRAFT_322012</name>
</gene>
<dbReference type="GeneID" id="54359386"/>
<feature type="compositionally biased region" description="Basic and acidic residues" evidence="1">
    <location>
        <begin position="223"/>
        <end position="236"/>
    </location>
</feature>
<proteinExistence type="predicted"/>
<feature type="compositionally biased region" description="Basic and acidic residues" evidence="1">
    <location>
        <begin position="138"/>
        <end position="161"/>
    </location>
</feature>
<feature type="region of interest" description="Disordered" evidence="1">
    <location>
        <begin position="1"/>
        <end position="67"/>
    </location>
</feature>
<feature type="compositionally biased region" description="Basic and acidic residues" evidence="1">
    <location>
        <begin position="174"/>
        <end position="187"/>
    </location>
</feature>
<keyword evidence="2" id="KW-1185">Reference proteome</keyword>
<dbReference type="OrthoDB" id="5398854at2759"/>
<accession>A0A6J3M3V6</accession>